<proteinExistence type="predicted"/>
<dbReference type="KEGG" id="ftj:FTUN_1972"/>
<dbReference type="Gene3D" id="1.25.10.10">
    <property type="entry name" value="Leucine-rich Repeat Variant"/>
    <property type="match status" value="3"/>
</dbReference>
<gene>
    <name evidence="1" type="ORF">FTUN_1972</name>
</gene>
<name>A0A6M5YNB4_9BACT</name>
<dbReference type="Proteomes" id="UP000503447">
    <property type="component" value="Chromosome"/>
</dbReference>
<evidence type="ECO:0000313" key="2">
    <source>
        <dbReference type="Proteomes" id="UP000503447"/>
    </source>
</evidence>
<evidence type="ECO:0000313" key="1">
    <source>
        <dbReference type="EMBL" id="QJW94452.1"/>
    </source>
</evidence>
<reference evidence="2" key="1">
    <citation type="submission" date="2020-05" db="EMBL/GenBank/DDBJ databases">
        <title>Frigoriglobus tundricola gen. nov., sp. nov., a psychrotolerant cellulolytic planctomycete of the family Gemmataceae with two divergent copies of 16S rRNA gene.</title>
        <authorList>
            <person name="Kulichevskaya I.S."/>
            <person name="Ivanova A.A."/>
            <person name="Naumoff D.G."/>
            <person name="Beletsky A.V."/>
            <person name="Rijpstra W.I.C."/>
            <person name="Sinninghe Damste J.S."/>
            <person name="Mardanov A.V."/>
            <person name="Ravin N.V."/>
            <person name="Dedysh S.N."/>
        </authorList>
    </citation>
    <scope>NUCLEOTIDE SEQUENCE [LARGE SCALE GENOMIC DNA]</scope>
    <source>
        <strain evidence="2">PL17</strain>
    </source>
</reference>
<dbReference type="RefSeq" id="WP_171470447.1">
    <property type="nucleotide sequence ID" value="NZ_CP053452.2"/>
</dbReference>
<dbReference type="InterPro" id="IPR011989">
    <property type="entry name" value="ARM-like"/>
</dbReference>
<accession>A0A6M5YNB4</accession>
<dbReference type="InterPro" id="IPR016024">
    <property type="entry name" value="ARM-type_fold"/>
</dbReference>
<dbReference type="Pfam" id="PF13646">
    <property type="entry name" value="HEAT_2"/>
    <property type="match status" value="1"/>
</dbReference>
<organism evidence="1 2">
    <name type="scientific">Frigoriglobus tundricola</name>
    <dbReference type="NCBI Taxonomy" id="2774151"/>
    <lineage>
        <taxon>Bacteria</taxon>
        <taxon>Pseudomonadati</taxon>
        <taxon>Planctomycetota</taxon>
        <taxon>Planctomycetia</taxon>
        <taxon>Gemmatales</taxon>
        <taxon>Gemmataceae</taxon>
        <taxon>Frigoriglobus</taxon>
    </lineage>
</organism>
<dbReference type="AlphaFoldDB" id="A0A6M5YNB4"/>
<protein>
    <recommendedName>
        <fullName evidence="3">HEAT repeat domain-containing protein</fullName>
    </recommendedName>
</protein>
<dbReference type="SUPFAM" id="SSF48371">
    <property type="entry name" value="ARM repeat"/>
    <property type="match status" value="1"/>
</dbReference>
<sequence>MYRSAVIITVAVGLFGVGSLPVPSRVEAGQPDEIRDLTQALTRASSPEPGECIRGLEAIPRFAPAKRDELVAQAISRACGHKNTNVREAACRAAGQLIRTAPEYQSVCPFTKLLDDPAISVRFAALDAIAERGTPYTPGELRVLGRLLKDKMPATRVQVYVHLQLAGERSCLWRSSDTVTTVAGLLIENLQTEAAELNPEAKNQNLLRLAVLSLGKTGRRSPDAVPALIKVYARFSGDSKRDNEMRYAVVQALAEIGPYSAKNLPFLTGLMRDEKLPIRDRVSAAWAIGRFGPVAGEFVPEMIALLRSELKQSDPAPREDGGIMDAFAWLGELAEPAVPLLLEIAQGPEDERITGDAIRALGALAPVSGSRAARVLADLYFAKDRHGQSDALLSSLVKFDRASTARAIEALRGSDKFRQEKALVLLDRLGADGKSATPELRKIASDQTHPLRLRAESVLSRLER</sequence>
<dbReference type="EMBL" id="CP053452">
    <property type="protein sequence ID" value="QJW94452.1"/>
    <property type="molecule type" value="Genomic_DNA"/>
</dbReference>
<keyword evidence="2" id="KW-1185">Reference proteome</keyword>
<evidence type="ECO:0008006" key="3">
    <source>
        <dbReference type="Google" id="ProtNLM"/>
    </source>
</evidence>